<dbReference type="GO" id="GO:0005634">
    <property type="term" value="C:nucleus"/>
    <property type="evidence" value="ECO:0007669"/>
    <property type="project" value="TreeGrafter"/>
</dbReference>
<name>A0A7S0ZIM5_9RHOD</name>
<dbReference type="PROSITE" id="PS51294">
    <property type="entry name" value="HTH_MYB"/>
    <property type="match status" value="2"/>
</dbReference>
<gene>
    <name evidence="4" type="ORF">TOLI1172_LOCUS7384</name>
</gene>
<dbReference type="InterPro" id="IPR001005">
    <property type="entry name" value="SANT/Myb"/>
</dbReference>
<proteinExistence type="predicted"/>
<feature type="region of interest" description="Disordered" evidence="1">
    <location>
        <begin position="1"/>
        <end position="29"/>
    </location>
</feature>
<dbReference type="EMBL" id="HBFP01010282">
    <property type="protein sequence ID" value="CAD8822988.1"/>
    <property type="molecule type" value="Transcribed_RNA"/>
</dbReference>
<dbReference type="SUPFAM" id="SSF46689">
    <property type="entry name" value="Homeodomain-like"/>
    <property type="match status" value="1"/>
</dbReference>
<sequence length="160" mass="18780">MEEESNLNRVSVANLILPSENTPSDDEREKANLALESRKTRIRHKSLNASSWTKEEDELIIELVKKYGRNWNLISRVYFNNERRGSQLRTRYTDVINPQRSRNAWTSDEDRGILRLQNRFGNQWSLIAKELGGFRTPNDIKNRFRDLSKAVSTENINKET</sequence>
<dbReference type="InterPro" id="IPR050560">
    <property type="entry name" value="MYB_TF"/>
</dbReference>
<dbReference type="InterPro" id="IPR009057">
    <property type="entry name" value="Homeodomain-like_sf"/>
</dbReference>
<evidence type="ECO:0008006" key="5">
    <source>
        <dbReference type="Google" id="ProtNLM"/>
    </source>
</evidence>
<dbReference type="PROSITE" id="PS50090">
    <property type="entry name" value="MYB_LIKE"/>
    <property type="match status" value="2"/>
</dbReference>
<dbReference type="Pfam" id="PF13921">
    <property type="entry name" value="Myb_DNA-bind_6"/>
    <property type="match status" value="1"/>
</dbReference>
<dbReference type="GO" id="GO:0000981">
    <property type="term" value="F:DNA-binding transcription factor activity, RNA polymerase II-specific"/>
    <property type="evidence" value="ECO:0007669"/>
    <property type="project" value="TreeGrafter"/>
</dbReference>
<evidence type="ECO:0000313" key="4">
    <source>
        <dbReference type="EMBL" id="CAD8822988.1"/>
    </source>
</evidence>
<organism evidence="4">
    <name type="scientific">Timspurckia oligopyrenoides</name>
    <dbReference type="NCBI Taxonomy" id="708627"/>
    <lineage>
        <taxon>Eukaryota</taxon>
        <taxon>Rhodophyta</taxon>
        <taxon>Bangiophyceae</taxon>
        <taxon>Porphyridiales</taxon>
        <taxon>Porphyridiaceae</taxon>
        <taxon>Timspurckia</taxon>
    </lineage>
</organism>
<dbReference type="CDD" id="cd00167">
    <property type="entry name" value="SANT"/>
    <property type="match status" value="2"/>
</dbReference>
<reference evidence="4" key="1">
    <citation type="submission" date="2021-01" db="EMBL/GenBank/DDBJ databases">
        <authorList>
            <person name="Corre E."/>
            <person name="Pelletier E."/>
            <person name="Niang G."/>
            <person name="Scheremetjew M."/>
            <person name="Finn R."/>
            <person name="Kale V."/>
            <person name="Holt S."/>
            <person name="Cochrane G."/>
            <person name="Meng A."/>
            <person name="Brown T."/>
            <person name="Cohen L."/>
        </authorList>
    </citation>
    <scope>NUCLEOTIDE SEQUENCE</scope>
    <source>
        <strain evidence="4">CCMP3278</strain>
    </source>
</reference>
<dbReference type="Gene3D" id="1.10.10.60">
    <property type="entry name" value="Homeodomain-like"/>
    <property type="match status" value="2"/>
</dbReference>
<accession>A0A7S0ZIM5</accession>
<protein>
    <recommendedName>
        <fullName evidence="5">Myb-like DNA-binding domain containing protein</fullName>
    </recommendedName>
</protein>
<dbReference type="SMART" id="SM00717">
    <property type="entry name" value="SANT"/>
    <property type="match status" value="2"/>
</dbReference>
<dbReference type="PANTHER" id="PTHR45614">
    <property type="entry name" value="MYB PROTEIN-RELATED"/>
    <property type="match status" value="1"/>
</dbReference>
<evidence type="ECO:0000259" key="3">
    <source>
        <dbReference type="PROSITE" id="PS51294"/>
    </source>
</evidence>
<feature type="domain" description="Myb-like" evidence="2">
    <location>
        <begin position="44"/>
        <end position="96"/>
    </location>
</feature>
<dbReference type="AlphaFoldDB" id="A0A7S0ZIM5"/>
<evidence type="ECO:0000259" key="2">
    <source>
        <dbReference type="PROSITE" id="PS50090"/>
    </source>
</evidence>
<dbReference type="GO" id="GO:0000978">
    <property type="term" value="F:RNA polymerase II cis-regulatory region sequence-specific DNA binding"/>
    <property type="evidence" value="ECO:0007669"/>
    <property type="project" value="TreeGrafter"/>
</dbReference>
<dbReference type="InterPro" id="IPR017930">
    <property type="entry name" value="Myb_dom"/>
</dbReference>
<evidence type="ECO:0000256" key="1">
    <source>
        <dbReference type="SAM" id="MobiDB-lite"/>
    </source>
</evidence>
<feature type="domain" description="HTH myb-type" evidence="3">
    <location>
        <begin position="44"/>
        <end position="100"/>
    </location>
</feature>
<feature type="domain" description="HTH myb-type" evidence="3">
    <location>
        <begin position="102"/>
        <end position="152"/>
    </location>
</feature>
<feature type="domain" description="Myb-like" evidence="2">
    <location>
        <begin position="97"/>
        <end position="148"/>
    </location>
</feature>